<keyword evidence="2" id="KW-1185">Reference proteome</keyword>
<evidence type="ECO:0000313" key="2">
    <source>
        <dbReference type="Proteomes" id="UP000054560"/>
    </source>
</evidence>
<dbReference type="OrthoDB" id="190552at2759"/>
<proteinExistence type="predicted"/>
<dbReference type="GeneID" id="25903106"/>
<dbReference type="RefSeq" id="XP_014159130.1">
    <property type="nucleotide sequence ID" value="XM_014303655.1"/>
</dbReference>
<sequence length="377" mass="42035">PETTLTALILETRSNASKNIPYSSSELQRAIDSFSSVLSSSESEKLDWSALRALIAKSAHITHKEWDKTEAAGEELAALLPDVKDSCFQQLFQRVLEGGHWDSAAAAAAGRPASQKPWVVLVTGVNGIRKTSTIYEPWFREVLAEALNGQFSGDANDLPVGGNSFFRQLDYIIATAANKDFKTLYEIKDVHLYAQFKDMIFTRGRTLAEMIGVVFVKAAQRERMNVMVETSGRDIGMFTYVDHFFPDSEYNKLVINFTINDIGYAERSVDKRMLGEMDVGRSALATNADTIEVIKANAGGPYGSKVLRQVHEDSNRVWDTIHKGETEVGKSWYKARIAIEGHDEKEWVVRASGSGTKQFEFTPRTSQFKKVKIDASQ</sequence>
<accession>A0A0L0GAF2</accession>
<dbReference type="AlphaFoldDB" id="A0A0L0GAF2"/>
<reference evidence="1 2" key="1">
    <citation type="submission" date="2011-02" db="EMBL/GenBank/DDBJ databases">
        <title>The Genome Sequence of Sphaeroforma arctica JP610.</title>
        <authorList>
            <consortium name="The Broad Institute Genome Sequencing Platform"/>
            <person name="Russ C."/>
            <person name="Cuomo C."/>
            <person name="Young S.K."/>
            <person name="Zeng Q."/>
            <person name="Gargeya S."/>
            <person name="Alvarado L."/>
            <person name="Berlin A."/>
            <person name="Chapman S.B."/>
            <person name="Chen Z."/>
            <person name="Freedman E."/>
            <person name="Gellesch M."/>
            <person name="Goldberg J."/>
            <person name="Griggs A."/>
            <person name="Gujja S."/>
            <person name="Heilman E."/>
            <person name="Heiman D."/>
            <person name="Howarth C."/>
            <person name="Mehta T."/>
            <person name="Neiman D."/>
            <person name="Pearson M."/>
            <person name="Roberts A."/>
            <person name="Saif S."/>
            <person name="Shea T."/>
            <person name="Shenoy N."/>
            <person name="Sisk P."/>
            <person name="Stolte C."/>
            <person name="Sykes S."/>
            <person name="White J."/>
            <person name="Yandava C."/>
            <person name="Burger G."/>
            <person name="Gray M.W."/>
            <person name="Holland P.W.H."/>
            <person name="King N."/>
            <person name="Lang F.B.F."/>
            <person name="Roger A.J."/>
            <person name="Ruiz-Trillo I."/>
            <person name="Haas B."/>
            <person name="Nusbaum C."/>
            <person name="Birren B."/>
        </authorList>
    </citation>
    <scope>NUCLEOTIDE SEQUENCE [LARGE SCALE GENOMIC DNA]</scope>
    <source>
        <strain evidence="1 2">JP610</strain>
    </source>
</reference>
<organism evidence="1 2">
    <name type="scientific">Sphaeroforma arctica JP610</name>
    <dbReference type="NCBI Taxonomy" id="667725"/>
    <lineage>
        <taxon>Eukaryota</taxon>
        <taxon>Ichthyosporea</taxon>
        <taxon>Ichthyophonida</taxon>
        <taxon>Sphaeroforma</taxon>
    </lineage>
</organism>
<dbReference type="EMBL" id="KQ241714">
    <property type="protein sequence ID" value="KNC85228.1"/>
    <property type="molecule type" value="Genomic_DNA"/>
</dbReference>
<gene>
    <name evidence="1" type="ORF">SARC_02602</name>
</gene>
<evidence type="ECO:0000313" key="1">
    <source>
        <dbReference type="EMBL" id="KNC85228.1"/>
    </source>
</evidence>
<dbReference type="eggNOG" id="ENOG502QUIX">
    <property type="taxonomic scope" value="Eukaryota"/>
</dbReference>
<dbReference type="Proteomes" id="UP000054560">
    <property type="component" value="Unassembled WGS sequence"/>
</dbReference>
<name>A0A0L0GAF2_9EUKA</name>
<feature type="non-terminal residue" evidence="1">
    <location>
        <position position="1"/>
    </location>
</feature>
<protein>
    <submittedName>
        <fullName evidence="1">Uncharacterized protein</fullName>
    </submittedName>
</protein>